<dbReference type="InterPro" id="IPR029063">
    <property type="entry name" value="SAM-dependent_MTases_sf"/>
</dbReference>
<keyword evidence="8" id="KW-0949">S-adenosyl-L-methionine</keyword>
<dbReference type="PANTHER" id="PTHR11579">
    <property type="entry name" value="PROTEIN-L-ISOASPARTATE O-METHYLTRANSFERASE"/>
    <property type="match status" value="1"/>
</dbReference>
<dbReference type="Proteomes" id="UP001596540">
    <property type="component" value="Unassembled WGS sequence"/>
</dbReference>
<dbReference type="InterPro" id="IPR000682">
    <property type="entry name" value="PCMT"/>
</dbReference>
<keyword evidence="7" id="KW-0808">Transferase</keyword>
<evidence type="ECO:0000256" key="7">
    <source>
        <dbReference type="ARBA" id="ARBA00022679"/>
    </source>
</evidence>
<evidence type="ECO:0000313" key="13">
    <source>
        <dbReference type="Proteomes" id="UP001596540"/>
    </source>
</evidence>
<gene>
    <name evidence="12" type="ORF">ACFQRF_24905</name>
</gene>
<dbReference type="EC" id="2.1.1.77" evidence="3"/>
<evidence type="ECO:0000256" key="3">
    <source>
        <dbReference type="ARBA" id="ARBA00011890"/>
    </source>
</evidence>
<evidence type="ECO:0000256" key="8">
    <source>
        <dbReference type="ARBA" id="ARBA00022691"/>
    </source>
</evidence>
<dbReference type="GO" id="GO:0032259">
    <property type="term" value="P:methylation"/>
    <property type="evidence" value="ECO:0007669"/>
    <property type="project" value="UniProtKB-KW"/>
</dbReference>
<organism evidence="12 13">
    <name type="scientific">Marinactinospora rubrisoli</name>
    <dbReference type="NCBI Taxonomy" id="2715399"/>
    <lineage>
        <taxon>Bacteria</taxon>
        <taxon>Bacillati</taxon>
        <taxon>Actinomycetota</taxon>
        <taxon>Actinomycetes</taxon>
        <taxon>Streptosporangiales</taxon>
        <taxon>Nocardiopsidaceae</taxon>
        <taxon>Marinactinospora</taxon>
    </lineage>
</organism>
<evidence type="ECO:0000256" key="4">
    <source>
        <dbReference type="ARBA" id="ARBA00013346"/>
    </source>
</evidence>
<dbReference type="EMBL" id="JBHTBH010000015">
    <property type="protein sequence ID" value="MFC7330980.1"/>
    <property type="molecule type" value="Genomic_DNA"/>
</dbReference>
<dbReference type="Pfam" id="PF01135">
    <property type="entry name" value="PCMT"/>
    <property type="match status" value="1"/>
</dbReference>
<dbReference type="GO" id="GO:0008168">
    <property type="term" value="F:methyltransferase activity"/>
    <property type="evidence" value="ECO:0007669"/>
    <property type="project" value="UniProtKB-KW"/>
</dbReference>
<name>A0ABW2KNQ1_9ACTN</name>
<evidence type="ECO:0000256" key="9">
    <source>
        <dbReference type="ARBA" id="ARBA00030757"/>
    </source>
</evidence>
<dbReference type="Gene3D" id="3.40.50.150">
    <property type="entry name" value="Vaccinia Virus protein VP39"/>
    <property type="match status" value="1"/>
</dbReference>
<dbReference type="SUPFAM" id="SSF53335">
    <property type="entry name" value="S-adenosyl-L-methionine-dependent methyltransferases"/>
    <property type="match status" value="1"/>
</dbReference>
<evidence type="ECO:0000256" key="11">
    <source>
        <dbReference type="ARBA" id="ARBA00031350"/>
    </source>
</evidence>
<dbReference type="RefSeq" id="WP_379873620.1">
    <property type="nucleotide sequence ID" value="NZ_JBHTBH010000015.1"/>
</dbReference>
<comment type="caution">
    <text evidence="12">The sequence shown here is derived from an EMBL/GenBank/DDBJ whole genome shotgun (WGS) entry which is preliminary data.</text>
</comment>
<accession>A0ABW2KNQ1</accession>
<evidence type="ECO:0000313" key="12">
    <source>
        <dbReference type="EMBL" id="MFC7330980.1"/>
    </source>
</evidence>
<reference evidence="13" key="1">
    <citation type="journal article" date="2019" name="Int. J. Syst. Evol. Microbiol.">
        <title>The Global Catalogue of Microorganisms (GCM) 10K type strain sequencing project: providing services to taxonomists for standard genome sequencing and annotation.</title>
        <authorList>
            <consortium name="The Broad Institute Genomics Platform"/>
            <consortium name="The Broad Institute Genome Sequencing Center for Infectious Disease"/>
            <person name="Wu L."/>
            <person name="Ma J."/>
        </authorList>
    </citation>
    <scope>NUCLEOTIDE SEQUENCE [LARGE SCALE GENOMIC DNA]</scope>
    <source>
        <strain evidence="13">CGMCC 4.7382</strain>
    </source>
</reference>
<proteinExistence type="inferred from homology"/>
<sequence>MDISTDEVTWESRRARLAASLDTADPICAAFAAVPRHLFIPERVWPELVGPALDRTADPRAWADLVYSDTPVTTEVNDGAEGRVNRPSSSSSMPSVMAKMIEAAAIGPGMRVLEIGTATGYNAAVLKHLVGADGHVVTVEIAPHLASSARRALHAAGYAVEVLTGDGAGDHAAGAPFDAVVATCAVVRVPSGWLRRTWPGGVVVVPWKPGAALPGGLLARLVVDAGGGARGGFTGGTSFMLIRSQRWRGRFHGDVARPEHVRTCADDPCRVVTDDDSGPVLAMMVPHWQWAPRRAADGSVFVAVSATDGPSWARLYPDGRVEQGGPRRLWDELESAHLRWERLGRPGITGFGLTVAADGAHTVWLGDPAGPSWEQPPDAGPG</sequence>
<dbReference type="CDD" id="cd02440">
    <property type="entry name" value="AdoMet_MTases"/>
    <property type="match status" value="1"/>
</dbReference>
<comment type="similarity">
    <text evidence="2">Belongs to the methyltransferase superfamily. L-isoaspartyl/D-aspartyl protein methyltransferase family.</text>
</comment>
<evidence type="ECO:0000256" key="5">
    <source>
        <dbReference type="ARBA" id="ARBA00022490"/>
    </source>
</evidence>
<evidence type="ECO:0000256" key="2">
    <source>
        <dbReference type="ARBA" id="ARBA00005369"/>
    </source>
</evidence>
<keyword evidence="13" id="KW-1185">Reference proteome</keyword>
<evidence type="ECO:0000256" key="1">
    <source>
        <dbReference type="ARBA" id="ARBA00004496"/>
    </source>
</evidence>
<keyword evidence="5" id="KW-0963">Cytoplasm</keyword>
<dbReference type="PANTHER" id="PTHR11579:SF0">
    <property type="entry name" value="PROTEIN-L-ISOASPARTATE(D-ASPARTATE) O-METHYLTRANSFERASE"/>
    <property type="match status" value="1"/>
</dbReference>
<keyword evidence="6 12" id="KW-0489">Methyltransferase</keyword>
<evidence type="ECO:0000256" key="6">
    <source>
        <dbReference type="ARBA" id="ARBA00022603"/>
    </source>
</evidence>
<comment type="subcellular location">
    <subcellularLocation>
        <location evidence="1">Cytoplasm</location>
    </subcellularLocation>
</comment>
<evidence type="ECO:0000256" key="10">
    <source>
        <dbReference type="ARBA" id="ARBA00031323"/>
    </source>
</evidence>
<protein>
    <recommendedName>
        <fullName evidence="4">Protein-L-isoaspartate O-methyltransferase</fullName>
        <ecNumber evidence="3">2.1.1.77</ecNumber>
    </recommendedName>
    <alternativeName>
        <fullName evidence="11">L-isoaspartyl protein carboxyl methyltransferase</fullName>
    </alternativeName>
    <alternativeName>
        <fullName evidence="9">Protein L-isoaspartyl methyltransferase</fullName>
    </alternativeName>
    <alternativeName>
        <fullName evidence="10">Protein-beta-aspartate methyltransferase</fullName>
    </alternativeName>
</protein>